<accession>X1VNW2</accession>
<dbReference type="Gene3D" id="3.40.50.980">
    <property type="match status" value="1"/>
</dbReference>
<dbReference type="InterPro" id="IPR020845">
    <property type="entry name" value="AMP-binding_CS"/>
</dbReference>
<evidence type="ECO:0008006" key="2">
    <source>
        <dbReference type="Google" id="ProtNLM"/>
    </source>
</evidence>
<reference evidence="1" key="1">
    <citation type="journal article" date="2014" name="Front. Microbiol.">
        <title>High frequency of phylogenetically diverse reductive dehalogenase-homologous genes in deep subseafloor sedimentary metagenomes.</title>
        <authorList>
            <person name="Kawai M."/>
            <person name="Futagami T."/>
            <person name="Toyoda A."/>
            <person name="Takaki Y."/>
            <person name="Nishi S."/>
            <person name="Hori S."/>
            <person name="Arai W."/>
            <person name="Tsubouchi T."/>
            <person name="Morono Y."/>
            <person name="Uchiyama I."/>
            <person name="Ito T."/>
            <person name="Fujiyama A."/>
            <person name="Inagaki F."/>
            <person name="Takami H."/>
        </authorList>
    </citation>
    <scope>NUCLEOTIDE SEQUENCE</scope>
    <source>
        <strain evidence="1">Expedition CK06-06</strain>
    </source>
</reference>
<dbReference type="AlphaFoldDB" id="X1VNW2"/>
<gene>
    <name evidence="1" type="ORF">S12H4_51009</name>
</gene>
<proteinExistence type="predicted"/>
<comment type="caution">
    <text evidence="1">The sequence shown here is derived from an EMBL/GenBank/DDBJ whole genome shotgun (WGS) entry which is preliminary data.</text>
</comment>
<dbReference type="EMBL" id="BARW01032192">
    <property type="protein sequence ID" value="GAJ10560.1"/>
    <property type="molecule type" value="Genomic_DNA"/>
</dbReference>
<sequence>EFLDVSQKRGEVDIPDVEIDPLNDTAVYLMTGGTTGVPKPAIITSDPRTTKLSEAL</sequence>
<feature type="non-terminal residue" evidence="1">
    <location>
        <position position="1"/>
    </location>
</feature>
<dbReference type="SUPFAM" id="SSF56801">
    <property type="entry name" value="Acetyl-CoA synthetase-like"/>
    <property type="match status" value="1"/>
</dbReference>
<dbReference type="PROSITE" id="PS00455">
    <property type="entry name" value="AMP_BINDING"/>
    <property type="match status" value="1"/>
</dbReference>
<organism evidence="1">
    <name type="scientific">marine sediment metagenome</name>
    <dbReference type="NCBI Taxonomy" id="412755"/>
    <lineage>
        <taxon>unclassified sequences</taxon>
        <taxon>metagenomes</taxon>
        <taxon>ecological metagenomes</taxon>
    </lineage>
</organism>
<protein>
    <recommendedName>
        <fullName evidence="2">AMP-dependent synthetase/ligase domain-containing protein</fullName>
    </recommendedName>
</protein>
<evidence type="ECO:0000313" key="1">
    <source>
        <dbReference type="EMBL" id="GAJ10560.1"/>
    </source>
</evidence>
<name>X1VNW2_9ZZZZ</name>